<accession>A0A345Y3M4</accession>
<sequence length="88" mass="10081">MAIYSFRAECQADVKRFHQECLKVGLITALQAKPDDQFPDVEVELQTDASLEALRNVMRRVVDGHVMLQTLRECPLAENSLERDYDLS</sequence>
<dbReference type="KEGG" id="ccah:DWG20_03285"/>
<dbReference type="OrthoDB" id="9182554at2"/>
<organism evidence="1 2">
    <name type="scientific">Crenobacter cavernae</name>
    <dbReference type="NCBI Taxonomy" id="2290923"/>
    <lineage>
        <taxon>Bacteria</taxon>
        <taxon>Pseudomonadati</taxon>
        <taxon>Pseudomonadota</taxon>
        <taxon>Betaproteobacteria</taxon>
        <taxon>Neisseriales</taxon>
        <taxon>Neisseriaceae</taxon>
        <taxon>Crenobacter</taxon>
    </lineage>
</organism>
<proteinExistence type="predicted"/>
<name>A0A345Y3M4_9NEIS</name>
<dbReference type="RefSeq" id="WP_115432466.1">
    <property type="nucleotide sequence ID" value="NZ_CP031337.1"/>
</dbReference>
<protein>
    <submittedName>
        <fullName evidence="1">Uncharacterized protein</fullName>
    </submittedName>
</protein>
<evidence type="ECO:0000313" key="2">
    <source>
        <dbReference type="Proteomes" id="UP000254537"/>
    </source>
</evidence>
<gene>
    <name evidence="1" type="ORF">DWG20_03285</name>
</gene>
<dbReference type="AlphaFoldDB" id="A0A345Y3M4"/>
<reference evidence="1 2" key="1">
    <citation type="submission" date="2018-07" db="EMBL/GenBank/DDBJ databases">
        <title>Crenobacter cavernae sp. nov., isolated from a karst cave.</title>
        <authorList>
            <person name="Zhu H."/>
        </authorList>
    </citation>
    <scope>NUCLEOTIDE SEQUENCE [LARGE SCALE GENOMIC DNA]</scope>
    <source>
        <strain evidence="1 2">K1W11S-77</strain>
    </source>
</reference>
<dbReference type="EMBL" id="CP031337">
    <property type="protein sequence ID" value="AXK38526.1"/>
    <property type="molecule type" value="Genomic_DNA"/>
</dbReference>
<dbReference type="Proteomes" id="UP000254537">
    <property type="component" value="Chromosome"/>
</dbReference>
<evidence type="ECO:0000313" key="1">
    <source>
        <dbReference type="EMBL" id="AXK38526.1"/>
    </source>
</evidence>